<proteinExistence type="predicted"/>
<keyword evidence="1" id="KW-0812">Transmembrane</keyword>
<sequence length="292" mass="32483">MNRFWTLKQWLLEFLLEWIIPKFSVAAGVSAVSAVFFSLDPSTPVSTKANEKFNAIFSLISYDWFVPVTVAFGILLIISISIRGHANGSRTKFHAFSLHAEKLSKALNFLYGCTLVPLVVICTASVMHRGAGSENIGSMAFLALSYVLIGAGVHLLGKMDSHPWEGLSYVVYADHAIGNDAFGFATLARLEQMMAYLPWAGDVVVGIESHGGFTTLSIPLHLKAASWDDEELEWLRRATWAVEIEWQKLGLHYERTMSVDMERRFRSAVYSVQGKSSSGKVHEYVIPCSNRN</sequence>
<dbReference type="RefSeq" id="WP_155708914.1">
    <property type="nucleotide sequence ID" value="NZ_BMWU01000009.1"/>
</dbReference>
<evidence type="ECO:0000313" key="3">
    <source>
        <dbReference type="Proteomes" id="UP000431684"/>
    </source>
</evidence>
<keyword evidence="3" id="KW-1185">Reference proteome</keyword>
<dbReference type="EMBL" id="WNWM01000002">
    <property type="protein sequence ID" value="MUI13047.1"/>
    <property type="molecule type" value="Genomic_DNA"/>
</dbReference>
<protein>
    <submittedName>
        <fullName evidence="2">Uncharacterized protein</fullName>
    </submittedName>
</protein>
<dbReference type="AlphaFoldDB" id="A0A6I3X9Z0"/>
<evidence type="ECO:0000256" key="1">
    <source>
        <dbReference type="SAM" id="Phobius"/>
    </source>
</evidence>
<keyword evidence="1" id="KW-1133">Transmembrane helix</keyword>
<feature type="transmembrane region" description="Helical" evidence="1">
    <location>
        <begin position="64"/>
        <end position="86"/>
    </location>
</feature>
<accession>A0A6I3X9Z0</accession>
<feature type="transmembrane region" description="Helical" evidence="1">
    <location>
        <begin position="12"/>
        <end position="37"/>
    </location>
</feature>
<feature type="transmembrane region" description="Helical" evidence="1">
    <location>
        <begin position="139"/>
        <end position="157"/>
    </location>
</feature>
<evidence type="ECO:0000313" key="2">
    <source>
        <dbReference type="EMBL" id="MUI13047.1"/>
    </source>
</evidence>
<dbReference type="Proteomes" id="UP000431684">
    <property type="component" value="Unassembled WGS sequence"/>
</dbReference>
<keyword evidence="1" id="KW-0472">Membrane</keyword>
<feature type="transmembrane region" description="Helical" evidence="1">
    <location>
        <begin position="107"/>
        <end position="127"/>
    </location>
</feature>
<reference evidence="2 3" key="1">
    <citation type="submission" date="2019-11" db="EMBL/GenBank/DDBJ databases">
        <title>Draft Genome Sequences of Six Type Strains of the Genus Massilia.</title>
        <authorList>
            <person name="Miess H."/>
            <person name="Frediansyah A."/>
            <person name="Goeker M."/>
            <person name="Gross H."/>
        </authorList>
    </citation>
    <scope>NUCLEOTIDE SEQUENCE [LARGE SCALE GENOMIC DNA]</scope>
    <source>
        <strain evidence="2 3">DSM 17513</strain>
    </source>
</reference>
<name>A0A6I3X9Z0_9BURK</name>
<gene>
    <name evidence="2" type="ORF">GJV26_11325</name>
</gene>
<comment type="caution">
    <text evidence="2">The sequence shown here is derived from an EMBL/GenBank/DDBJ whole genome shotgun (WGS) entry which is preliminary data.</text>
</comment>
<organism evidence="2 3">
    <name type="scientific">Pseudoduganella dura</name>
    <dbReference type="NCBI Taxonomy" id="321982"/>
    <lineage>
        <taxon>Bacteria</taxon>
        <taxon>Pseudomonadati</taxon>
        <taxon>Pseudomonadota</taxon>
        <taxon>Betaproteobacteria</taxon>
        <taxon>Burkholderiales</taxon>
        <taxon>Oxalobacteraceae</taxon>
        <taxon>Telluria group</taxon>
        <taxon>Pseudoduganella</taxon>
    </lineage>
</organism>